<gene>
    <name evidence="1" type="ORF">CPB83DRAFT_859555</name>
</gene>
<organism evidence="1 2">
    <name type="scientific">Crepidotus variabilis</name>
    <dbReference type="NCBI Taxonomy" id="179855"/>
    <lineage>
        <taxon>Eukaryota</taxon>
        <taxon>Fungi</taxon>
        <taxon>Dikarya</taxon>
        <taxon>Basidiomycota</taxon>
        <taxon>Agaricomycotina</taxon>
        <taxon>Agaricomycetes</taxon>
        <taxon>Agaricomycetidae</taxon>
        <taxon>Agaricales</taxon>
        <taxon>Agaricineae</taxon>
        <taxon>Crepidotaceae</taxon>
        <taxon>Crepidotus</taxon>
    </lineage>
</organism>
<proteinExistence type="predicted"/>
<evidence type="ECO:0000313" key="2">
    <source>
        <dbReference type="Proteomes" id="UP000807306"/>
    </source>
</evidence>
<comment type="caution">
    <text evidence="1">The sequence shown here is derived from an EMBL/GenBank/DDBJ whole genome shotgun (WGS) entry which is preliminary data.</text>
</comment>
<dbReference type="Proteomes" id="UP000807306">
    <property type="component" value="Unassembled WGS sequence"/>
</dbReference>
<reference evidence="1" key="1">
    <citation type="submission" date="2020-11" db="EMBL/GenBank/DDBJ databases">
        <authorList>
            <consortium name="DOE Joint Genome Institute"/>
            <person name="Ahrendt S."/>
            <person name="Riley R."/>
            <person name="Andreopoulos W."/>
            <person name="Labutti K."/>
            <person name="Pangilinan J."/>
            <person name="Ruiz-Duenas F.J."/>
            <person name="Barrasa J.M."/>
            <person name="Sanchez-Garcia M."/>
            <person name="Camarero S."/>
            <person name="Miyauchi S."/>
            <person name="Serrano A."/>
            <person name="Linde D."/>
            <person name="Babiker R."/>
            <person name="Drula E."/>
            <person name="Ayuso-Fernandez I."/>
            <person name="Pacheco R."/>
            <person name="Padilla G."/>
            <person name="Ferreira P."/>
            <person name="Barriuso J."/>
            <person name="Kellner H."/>
            <person name="Castanera R."/>
            <person name="Alfaro M."/>
            <person name="Ramirez L."/>
            <person name="Pisabarro A.G."/>
            <person name="Kuo A."/>
            <person name="Tritt A."/>
            <person name="Lipzen A."/>
            <person name="He G."/>
            <person name="Yan M."/>
            <person name="Ng V."/>
            <person name="Cullen D."/>
            <person name="Martin F."/>
            <person name="Rosso M.-N."/>
            <person name="Henrissat B."/>
            <person name="Hibbett D."/>
            <person name="Martinez A.T."/>
            <person name="Grigoriev I.V."/>
        </authorList>
    </citation>
    <scope>NUCLEOTIDE SEQUENCE</scope>
    <source>
        <strain evidence="1">CBS 506.95</strain>
    </source>
</reference>
<dbReference type="OrthoDB" id="2863836at2759"/>
<keyword evidence="2" id="KW-1185">Reference proteome</keyword>
<accession>A0A9P6EAM6</accession>
<evidence type="ECO:0000313" key="1">
    <source>
        <dbReference type="EMBL" id="KAF9525433.1"/>
    </source>
</evidence>
<sequence length="440" mass="51280">MAFSDLSQELIDEIIDHASDTRTDLLACSLSWRCFRPRCQFHLFKTIWIQVPTEDRFLILGSEVFEKCLILKTYVRCLQLFMDHESEWNLLYENDNCLQLMKRFCPIPDLRLELVYRGGPGVWKPIDWTSFAKVFWQPFIAPGVTTIILDTDGTTFPFELIFQCSKLRSLSTSRVSLSPRGISRPLGFPVHHLYLTSLRMTGSRDEMTTALLNFRDRYHDNNKLLVLNKLKKFDHRLDFVDDFYAVDEIIVNSTESLELLRCRIDPGYQGSDANPKMLKAIKDSKLVSVARLPAFKHLEFEFTGMSSDHTQNPFLPAAALIHSFSSISNLSRIAIKISLPLSEESRPWMWLSRNLEPLDMAIFDLGQTVRRQVKLEICVEVDEGSVMRKKSDDGHRIKDDEWESDCIINLEREKYFQCNFPFTSSSKFVSRRYGWKYNKY</sequence>
<protein>
    <submittedName>
        <fullName evidence="1">Uncharacterized protein</fullName>
    </submittedName>
</protein>
<name>A0A9P6EAM6_9AGAR</name>
<dbReference type="EMBL" id="MU157884">
    <property type="protein sequence ID" value="KAF9525433.1"/>
    <property type="molecule type" value="Genomic_DNA"/>
</dbReference>
<dbReference type="AlphaFoldDB" id="A0A9P6EAM6"/>